<reference evidence="3" key="1">
    <citation type="submission" date="2020-09" db="EMBL/GenBank/DDBJ databases">
        <title>A novel bacterium of genus Mangrovicoccus, isolated from South China Sea.</title>
        <authorList>
            <person name="Huang H."/>
            <person name="Mo K."/>
            <person name="Hu Y."/>
        </authorList>
    </citation>
    <scope>NUCLEOTIDE SEQUENCE</scope>
    <source>
        <strain evidence="3">HB182678</strain>
    </source>
</reference>
<dbReference type="InterPro" id="IPR036390">
    <property type="entry name" value="WH_DNA-bd_sf"/>
</dbReference>
<gene>
    <name evidence="3" type="ORF">ICN82_15685</name>
</gene>
<dbReference type="InterPro" id="IPR000600">
    <property type="entry name" value="ROK"/>
</dbReference>
<comment type="caution">
    <text evidence="3">The sequence shown here is derived from an EMBL/GenBank/DDBJ whole genome shotgun (WGS) entry which is preliminary data.</text>
</comment>
<dbReference type="Pfam" id="PF09339">
    <property type="entry name" value="HTH_IclR"/>
    <property type="match status" value="1"/>
</dbReference>
<dbReference type="InterPro" id="IPR043129">
    <property type="entry name" value="ATPase_NBD"/>
</dbReference>
<dbReference type="SUPFAM" id="SSF46785">
    <property type="entry name" value="Winged helix' DNA-binding domain"/>
    <property type="match status" value="1"/>
</dbReference>
<dbReference type="Gene3D" id="1.10.10.10">
    <property type="entry name" value="Winged helix-like DNA-binding domain superfamily/Winged helix DNA-binding domain"/>
    <property type="match status" value="1"/>
</dbReference>
<protein>
    <submittedName>
        <fullName evidence="3">ROK family transcriptional regulator</fullName>
    </submittedName>
</protein>
<dbReference type="InterPro" id="IPR011991">
    <property type="entry name" value="ArsR-like_HTH"/>
</dbReference>
<dbReference type="Pfam" id="PF00480">
    <property type="entry name" value="ROK"/>
    <property type="match status" value="1"/>
</dbReference>
<accession>A0A8J7CYJ4</accession>
<dbReference type="PANTHER" id="PTHR18964:SF149">
    <property type="entry name" value="BIFUNCTIONAL UDP-N-ACETYLGLUCOSAMINE 2-EPIMERASE_N-ACETYLMANNOSAMINE KINASE"/>
    <property type="match status" value="1"/>
</dbReference>
<dbReference type="Gene3D" id="3.30.420.40">
    <property type="match status" value="2"/>
</dbReference>
<keyword evidence="4" id="KW-1185">Reference proteome</keyword>
<dbReference type="CDD" id="cd00090">
    <property type="entry name" value="HTH_ARSR"/>
    <property type="match status" value="1"/>
</dbReference>
<dbReference type="InterPro" id="IPR036388">
    <property type="entry name" value="WH-like_DNA-bd_sf"/>
</dbReference>
<evidence type="ECO:0000313" key="4">
    <source>
        <dbReference type="Proteomes" id="UP000609121"/>
    </source>
</evidence>
<proteinExistence type="inferred from homology"/>
<dbReference type="InterPro" id="IPR005471">
    <property type="entry name" value="Tscrpt_reg_IclR_N"/>
</dbReference>
<dbReference type="SUPFAM" id="SSF53067">
    <property type="entry name" value="Actin-like ATPase domain"/>
    <property type="match status" value="1"/>
</dbReference>
<dbReference type="GO" id="GO:0006355">
    <property type="term" value="P:regulation of DNA-templated transcription"/>
    <property type="evidence" value="ECO:0007669"/>
    <property type="project" value="InterPro"/>
</dbReference>
<evidence type="ECO:0000313" key="3">
    <source>
        <dbReference type="EMBL" id="MBE3639642.1"/>
    </source>
</evidence>
<evidence type="ECO:0000259" key="2">
    <source>
        <dbReference type="Pfam" id="PF09339"/>
    </source>
</evidence>
<dbReference type="EMBL" id="JACVXA010000053">
    <property type="protein sequence ID" value="MBE3639642.1"/>
    <property type="molecule type" value="Genomic_DNA"/>
</dbReference>
<dbReference type="Proteomes" id="UP000609121">
    <property type="component" value="Unassembled WGS sequence"/>
</dbReference>
<feature type="domain" description="HTH iclR-type" evidence="2">
    <location>
        <begin position="5"/>
        <end position="43"/>
    </location>
</feature>
<evidence type="ECO:0000256" key="1">
    <source>
        <dbReference type="ARBA" id="ARBA00006479"/>
    </source>
</evidence>
<dbReference type="AlphaFoldDB" id="A0A8J7CYJ4"/>
<comment type="similarity">
    <text evidence="1">Belongs to the ROK (NagC/XylR) family.</text>
</comment>
<organism evidence="3 4">
    <name type="scientific">Mangrovicoccus algicola</name>
    <dbReference type="NCBI Taxonomy" id="2771008"/>
    <lineage>
        <taxon>Bacteria</taxon>
        <taxon>Pseudomonadati</taxon>
        <taxon>Pseudomonadota</taxon>
        <taxon>Alphaproteobacteria</taxon>
        <taxon>Rhodobacterales</taxon>
        <taxon>Paracoccaceae</taxon>
        <taxon>Mangrovicoccus</taxon>
    </lineage>
</organism>
<dbReference type="RefSeq" id="WP_193184495.1">
    <property type="nucleotide sequence ID" value="NZ_JACVXA010000053.1"/>
</dbReference>
<name>A0A8J7CYJ4_9RHOB</name>
<sequence>MNSVMRLLVQGARSRSDLARETGLSKQTVSEVMRTLEDLGWVRNIGTRAGGMGRSAVLYEVEGRAGMVLGMDIGASRFRIELCDARGTALASREMRTEHLRGDRLLAEILGYSRDTIAEFGGGRVLRLACLATPGVVHPGTGHLTRVSALPALSGIDLAGALEQGLGCTALVENDMNAAILGERWTGSARDLDDVAYIGLGTGVGQGLIVGGRLLRGATGAAGEVASLPIGADSLEPDSVRRGALERVLGLQAILAAYHDPAGTSAGLAAFTRALEAQEPEALEVLSRIGCLSGQLILSVQAMLDPQAVVMGGMLGLVPGVVEAARDGLARRSSRPVPVLPAGLGLRSTVTGACYLALTGMYNQTFAPQLETRSLDQPWPLPPPVRQAGTGGAIPLRAGAV</sequence>
<dbReference type="PANTHER" id="PTHR18964">
    <property type="entry name" value="ROK (REPRESSOR, ORF, KINASE) FAMILY"/>
    <property type="match status" value="1"/>
</dbReference>
<dbReference type="GO" id="GO:0003677">
    <property type="term" value="F:DNA binding"/>
    <property type="evidence" value="ECO:0007669"/>
    <property type="project" value="InterPro"/>
</dbReference>